<dbReference type="Proteomes" id="UP000727993">
    <property type="component" value="Unassembled WGS sequence"/>
</dbReference>
<feature type="compositionally biased region" description="Low complexity" evidence="1">
    <location>
        <begin position="41"/>
        <end position="71"/>
    </location>
</feature>
<name>A0A936NCW1_9ACTN</name>
<feature type="chain" id="PRO_5039095684" description="Secreted protein" evidence="2">
    <location>
        <begin position="25"/>
        <end position="276"/>
    </location>
</feature>
<sequence>MFLSARLAISVVIGGALLIPAASCGGDSGREVTPLAEAEAEATTSTTAVSGDSGTAASTASEPSKASAAEPPDTRGSSDPTETTVPPTSAPSAERFADGTVVSAGGYEAKTPAVARGLLLEPEWTDEQQEAADVIHEYLDAMITTVTDTKPDTEIPTSMTDLERPDLLGQVEPLFESHVRVQRLTDQGSYYAYPRNSEGAFWIDDISPAANERIQISLCEYNDYESRSAKTDETKNDGVSSAFWEAQLVPTPEGLRFTAMILQNARNGKTGCASNL</sequence>
<accession>A0A936NCW1</accession>
<organism evidence="3 4">
    <name type="scientific">Candidatus Neomicrothrix subdominans</name>
    <dbReference type="NCBI Taxonomy" id="2954438"/>
    <lineage>
        <taxon>Bacteria</taxon>
        <taxon>Bacillati</taxon>
        <taxon>Actinomycetota</taxon>
        <taxon>Acidimicrobiia</taxon>
        <taxon>Acidimicrobiales</taxon>
        <taxon>Microthrixaceae</taxon>
        <taxon>Candidatus Neomicrothrix</taxon>
    </lineage>
</organism>
<gene>
    <name evidence="3" type="ORF">IPN02_14165</name>
</gene>
<feature type="signal peptide" evidence="2">
    <location>
        <begin position="1"/>
        <end position="24"/>
    </location>
</feature>
<dbReference type="EMBL" id="JADJZA010000007">
    <property type="protein sequence ID" value="MBK9297948.1"/>
    <property type="molecule type" value="Genomic_DNA"/>
</dbReference>
<proteinExistence type="predicted"/>
<evidence type="ECO:0000256" key="2">
    <source>
        <dbReference type="SAM" id="SignalP"/>
    </source>
</evidence>
<evidence type="ECO:0008006" key="5">
    <source>
        <dbReference type="Google" id="ProtNLM"/>
    </source>
</evidence>
<keyword evidence="2" id="KW-0732">Signal</keyword>
<protein>
    <recommendedName>
        <fullName evidence="5">Secreted protein</fullName>
    </recommendedName>
</protein>
<reference evidence="3 4" key="1">
    <citation type="submission" date="2020-10" db="EMBL/GenBank/DDBJ databases">
        <title>Connecting structure to function with the recovery of over 1000 high-quality activated sludge metagenome-assembled genomes encoding full-length rRNA genes using long-read sequencing.</title>
        <authorList>
            <person name="Singleton C.M."/>
            <person name="Petriglieri F."/>
            <person name="Kristensen J.M."/>
            <person name="Kirkegaard R.H."/>
            <person name="Michaelsen T.Y."/>
            <person name="Andersen M.H."/>
            <person name="Karst S.M."/>
            <person name="Dueholm M.S."/>
            <person name="Nielsen P.H."/>
            <person name="Albertsen M."/>
        </authorList>
    </citation>
    <scope>NUCLEOTIDE SEQUENCE [LARGE SCALE GENOMIC DNA]</scope>
    <source>
        <strain evidence="3">Lyne_18-Q3-R50-59_MAXAC.006</strain>
    </source>
</reference>
<evidence type="ECO:0000313" key="3">
    <source>
        <dbReference type="EMBL" id="MBK9297948.1"/>
    </source>
</evidence>
<comment type="caution">
    <text evidence="3">The sequence shown here is derived from an EMBL/GenBank/DDBJ whole genome shotgun (WGS) entry which is preliminary data.</text>
</comment>
<feature type="compositionally biased region" description="Polar residues" evidence="1">
    <location>
        <begin position="75"/>
        <end position="91"/>
    </location>
</feature>
<evidence type="ECO:0000313" key="4">
    <source>
        <dbReference type="Proteomes" id="UP000727993"/>
    </source>
</evidence>
<feature type="region of interest" description="Disordered" evidence="1">
    <location>
        <begin position="26"/>
        <end position="96"/>
    </location>
</feature>
<evidence type="ECO:0000256" key="1">
    <source>
        <dbReference type="SAM" id="MobiDB-lite"/>
    </source>
</evidence>
<dbReference type="AlphaFoldDB" id="A0A936NCW1"/>